<keyword evidence="1" id="KW-0677">Repeat</keyword>
<name>D0NGX8_PHYIT</name>
<evidence type="ECO:0000256" key="4">
    <source>
        <dbReference type="SAM" id="MobiDB-lite"/>
    </source>
</evidence>
<feature type="repeat" description="ANK" evidence="3">
    <location>
        <begin position="637"/>
        <end position="669"/>
    </location>
</feature>
<sequence>MGIRNTRPLPLASEELMLAPFFKRRFRSWHLEHVRLALQRYRLLTPRFCVDALQLSTILGIKEKKLVDDVMRLFLPRTPTRVQCMVDVMEILIALVLVCQAPSMLQRFELIFDIVDLEARGAISTTDLIMLCGAVGRAIMKLFEYTVKPEQQAAMAYTTDVLDSLGGSRNDSISKEMLCKFMVSDRFAVHYTKQCTGEDKPKLYIMLEKNSEFLGAVEFSSEQHMQATSLRTVRDMIYTQVHRVPEDFSFLCQGRELNKVWEVDRRAWSVVPFALRGSPGLRADILARNRGLQRPKAVNAFEFRYMGNLITRYKKSIHDIKPVYKHHAFRLRGKAPRKHLEAAVEWRVATTWSGEWMYEQQRVRSTTRPGILKALRASARPQQGVLVVKSHFGEILSSSSMDDTANGDKEWDQRHSTQLEGTPSTPPQPERRMQRIVSLSLRERKREDKLRKQRMQWKARLIAMEAQHQTEKNVTTVLVHIEEDNILPSRLVRCEPKKRRRPKKSEWKTWRWGVPGRLLSSLPPRRKMMKASKISDDICLAPPPGTSTNQELGLGKFLSSTNIFLEDDEVEVFPVLIIRPLGEQVCVLEKPLFANKAYLTEFEYEISARESNYEALYQHVGSGLLQDAIWLNRRDACGRTMLHDAAEFGHANVMELLLKARVLVDVKDSGGDTPLHHAARNGRLKEVVILLRERATPWLPNAEGKSPLYLIDLLWNNYKVEDLVRKDGYDRTNCVELEKEVYGDMIQACHDGNLLRVQKLVELDKRSVLQFINEQMEILQRTALHEAAEQGHTATVNLLVKLGADGFLTDQRLQVPLHLAAWKGFDKIAKCLVTKFPQTAAYQDIAGCTPLHLAVQQKHWGIAADLICAIQARGDVIVHCLNLHDIHGYTALHYACIHGNFKICKALVSAGATTTTLRCEYRVPAGSPHLLGRWWKGNVKRVGKRKSLMKEADQIKVFDVEAAELVVQGCKQNFSNYQERLAMLELLFNLENVDDSSREKPTPVRMATSPVFHIAAQLADINISIAVEMCRQLHKLQVEINMPHPRTGETVLLQECKRICRVAKNCSGMSSQYADGAMDQLALVRCLLELGANVDLANEVNGESPLGCAAWYGHLALLDLLLEAGADKDKFLRQCSFSPLHFAALGNNVVCAKMLISSSATVNVEMPPTNAETPLYFAIRSKSAEMVDLLLRSNADPCSPCTVQQGCSSFGVIFSLPDGCISRAEEGASTEHQGVGTARIVASPLTFGLLVSQSLKECRLPKELSCTVERSRRQTQWEDMKSICTMIAKRLLEVNGGSKGIVTRGDILLACAMGFWELVQLLLTQQISLSNAPSVFGMNALHLAAAAGQTKVVTALVAGGMNVNCITRSDSSKPQRSEGRRSWYEWSGCGHRGALFYALIHGHAETAAKLLVLGAKAEQTPGMSSTNMPTETIIHIAISYGHLTMVEYFAKLAQNSFPGSLHREGKVFKSLLVTACEAHQIQILRFLLKHDGVDGGGFTYSECRDEFQSALCTCATFQFVEGFEVLIQCGARPDVNTLHRSSFSFPGKRRPHDFRSNSVGIATKLLELVLSSNFMDDIDEFLGPSPVYELMFKILVICSRNGLWFVLDELFILHQDSFVDATSIWKPVLVRAAISCLVLHRAAMDNQVNLVAFFLRLGAPADLRLGKTRPTKCPIWYAGSRGSLEAFLCLALHSETFARDLELDALRKFDFTFLPLVFRSIDESRGTLSTSNTTCRWQNLSAFSCIELPKRHTNGLLIQKFVNYGLLISRGHSDTSLLHHASRRGELIAVQALVKAGADLTETNQNGVTPLEIASGRKDGFGLSIVRHLIAAIAQQKLSSAATIIDRALIRCFAQESPYALRIAQALLNAGASPRFSCNATEKEANVCGFARISAMFFAMKTANSAGVRLLVDHGAAITVGLSEVFLAQFVIAAQHPVKRHWRRFSKYLKQSNGRKLLLDIETIMKTLLEKEVFPTAVNADLVLQMLTSASAMAATIAHAVDDSKRFWGIADTILDKFPKEASSRTAEWNQKAALHYAVASLELPIVAKLAKLRGFDLLAQDENKQTSLHLAAVGGDETICRVLLEKLHSNTVKATAIDAQDSRGRTALHLAVIHGHETIASMIVAAGASLDVRCREGLTALLYAAKCNRLAILIALFSRAQPKPHNALLTVHQEAGIFVAARSGAFSVVRWFLNLYENESKTDAHNTTVLNGRRTMFNMQCSDERTVLHYAAIYGNEETLQQLKVTEDGVKSGLVDVVNARDKFGYTSLMYAIAFGRLRVVRSLCELGADPFTSIDHSGDPGAHPYTTGFDIAGLLQWFALPGWYSFACKYLSPQEKMSLVRSTSIYDDYLRHSSYTKRKKRDKPPVEWRTQIRTSMRSWRFPYKSIFDYACEIGNAQIVDFLVSLRLPQTFRGLTYQAQRRNFMQAVRWNRLEIVKTLITSAAGSIVIESTTGNHFMNFLETGIECAVSRGLEDMAIYLVDKWQGIMENGRDGATPSAFAFQFAPAFQVACIRRMSRLMERMIERGGEEIIEFHLNEGPALVYAFAFGYVEIADLLLRNGADPAMATATYSAPSIRKWVEFGRPKSAVLHLWDL</sequence>
<evidence type="ECO:0000256" key="2">
    <source>
        <dbReference type="ARBA" id="ARBA00023043"/>
    </source>
</evidence>
<dbReference type="Gene3D" id="1.25.40.20">
    <property type="entry name" value="Ankyrin repeat-containing domain"/>
    <property type="match status" value="8"/>
</dbReference>
<feature type="repeat" description="ANK" evidence="3">
    <location>
        <begin position="670"/>
        <end position="702"/>
    </location>
</feature>
<dbReference type="SUPFAM" id="SSF48403">
    <property type="entry name" value="Ankyrin repeat"/>
    <property type="match status" value="6"/>
</dbReference>
<dbReference type="InParanoid" id="D0NGX8"/>
<organism evidence="5 6">
    <name type="scientific">Phytophthora infestans (strain T30-4)</name>
    <name type="common">Potato late blight agent</name>
    <dbReference type="NCBI Taxonomy" id="403677"/>
    <lineage>
        <taxon>Eukaryota</taxon>
        <taxon>Sar</taxon>
        <taxon>Stramenopiles</taxon>
        <taxon>Oomycota</taxon>
        <taxon>Peronosporomycetes</taxon>
        <taxon>Peronosporales</taxon>
        <taxon>Peronosporaceae</taxon>
        <taxon>Phytophthora</taxon>
    </lineage>
</organism>
<dbReference type="VEuPathDB" id="FungiDB:PITG_10724"/>
<feature type="repeat" description="ANK" evidence="3">
    <location>
        <begin position="2104"/>
        <end position="2136"/>
    </location>
</feature>
<dbReference type="InterPro" id="IPR002110">
    <property type="entry name" value="Ankyrin_rpt"/>
</dbReference>
<dbReference type="Proteomes" id="UP000006643">
    <property type="component" value="Unassembled WGS sequence"/>
</dbReference>
<evidence type="ECO:0008006" key="7">
    <source>
        <dbReference type="Google" id="ProtNLM"/>
    </source>
</evidence>
<keyword evidence="2 3" id="KW-0040">ANK repeat</keyword>
<evidence type="ECO:0000313" key="5">
    <source>
        <dbReference type="EMBL" id="EEY58617.1"/>
    </source>
</evidence>
<dbReference type="PANTHER" id="PTHR24198">
    <property type="entry name" value="ANKYRIN REPEAT AND PROTEIN KINASE DOMAIN-CONTAINING PROTEIN"/>
    <property type="match status" value="1"/>
</dbReference>
<dbReference type="eggNOG" id="KOG4177">
    <property type="taxonomic scope" value="Eukaryota"/>
</dbReference>
<accession>D0NGX8</accession>
<dbReference type="OrthoDB" id="823504at2759"/>
<feature type="repeat" description="ANK" evidence="3">
    <location>
        <begin position="1773"/>
        <end position="1805"/>
    </location>
</feature>
<dbReference type="InterPro" id="IPR036770">
    <property type="entry name" value="Ankyrin_rpt-contain_sf"/>
</dbReference>
<reference evidence="6" key="1">
    <citation type="journal article" date="2009" name="Nature">
        <title>Genome sequence and analysis of the Irish potato famine pathogen Phytophthora infestans.</title>
        <authorList>
            <consortium name="The Broad Institute Genome Sequencing Platform"/>
            <person name="Haas B.J."/>
            <person name="Kamoun S."/>
            <person name="Zody M.C."/>
            <person name="Jiang R.H."/>
            <person name="Handsaker R.E."/>
            <person name="Cano L.M."/>
            <person name="Grabherr M."/>
            <person name="Kodira C.D."/>
            <person name="Raffaele S."/>
            <person name="Torto-Alalibo T."/>
            <person name="Bozkurt T.O."/>
            <person name="Ah-Fong A.M."/>
            <person name="Alvarado L."/>
            <person name="Anderson V.L."/>
            <person name="Armstrong M.R."/>
            <person name="Avrova A."/>
            <person name="Baxter L."/>
            <person name="Beynon J."/>
            <person name="Boevink P.C."/>
            <person name="Bollmann S.R."/>
            <person name="Bos J.I."/>
            <person name="Bulone V."/>
            <person name="Cai G."/>
            <person name="Cakir C."/>
            <person name="Carrington J.C."/>
            <person name="Chawner M."/>
            <person name="Conti L."/>
            <person name="Costanzo S."/>
            <person name="Ewan R."/>
            <person name="Fahlgren N."/>
            <person name="Fischbach M.A."/>
            <person name="Fugelstad J."/>
            <person name="Gilroy E.M."/>
            <person name="Gnerre S."/>
            <person name="Green P.J."/>
            <person name="Grenville-Briggs L.J."/>
            <person name="Griffith J."/>
            <person name="Grunwald N.J."/>
            <person name="Horn K."/>
            <person name="Horner N.R."/>
            <person name="Hu C.H."/>
            <person name="Huitema E."/>
            <person name="Jeong D.H."/>
            <person name="Jones A.M."/>
            <person name="Jones J.D."/>
            <person name="Jones R.W."/>
            <person name="Karlsson E.K."/>
            <person name="Kunjeti S.G."/>
            <person name="Lamour K."/>
            <person name="Liu Z."/>
            <person name="Ma L."/>
            <person name="Maclean D."/>
            <person name="Chibucos M.C."/>
            <person name="McDonald H."/>
            <person name="McWalters J."/>
            <person name="Meijer H.J."/>
            <person name="Morgan W."/>
            <person name="Morris P.F."/>
            <person name="Munro C.A."/>
            <person name="O'Neill K."/>
            <person name="Ospina-Giraldo M."/>
            <person name="Pinzon A."/>
            <person name="Pritchard L."/>
            <person name="Ramsahoye B."/>
            <person name="Ren Q."/>
            <person name="Restrepo S."/>
            <person name="Roy S."/>
            <person name="Sadanandom A."/>
            <person name="Savidor A."/>
            <person name="Schornack S."/>
            <person name="Schwartz D.C."/>
            <person name="Schumann U.D."/>
            <person name="Schwessinger B."/>
            <person name="Seyer L."/>
            <person name="Sharpe T."/>
            <person name="Silvar C."/>
            <person name="Song J."/>
            <person name="Studholme D.J."/>
            <person name="Sykes S."/>
            <person name="Thines M."/>
            <person name="van de Vondervoort P.J."/>
            <person name="Phuntumart V."/>
            <person name="Wawra S."/>
            <person name="Weide R."/>
            <person name="Win J."/>
            <person name="Young C."/>
            <person name="Zhou S."/>
            <person name="Fry W."/>
            <person name="Meyers B.C."/>
            <person name="van West P."/>
            <person name="Ristaino J."/>
            <person name="Govers F."/>
            <person name="Birch P.R."/>
            <person name="Whisson S.C."/>
            <person name="Judelson H.S."/>
            <person name="Nusbaum C."/>
        </authorList>
    </citation>
    <scope>NUCLEOTIDE SEQUENCE [LARGE SCALE GENOMIC DNA]</scope>
    <source>
        <strain evidence="6">T30-4</strain>
    </source>
</reference>
<feature type="repeat" description="ANK" evidence="3">
    <location>
        <begin position="779"/>
        <end position="811"/>
    </location>
</feature>
<dbReference type="eggNOG" id="KOG0504">
    <property type="taxonomic scope" value="Eukaryota"/>
</dbReference>
<dbReference type="PROSITE" id="PS50088">
    <property type="entry name" value="ANK_REPEAT"/>
    <property type="match status" value="9"/>
</dbReference>
<evidence type="ECO:0000313" key="6">
    <source>
        <dbReference type="Proteomes" id="UP000006643"/>
    </source>
</evidence>
<dbReference type="PANTHER" id="PTHR24198:SF165">
    <property type="entry name" value="ANKYRIN REPEAT-CONTAINING PROTEIN-RELATED"/>
    <property type="match status" value="1"/>
</dbReference>
<dbReference type="HOGENOM" id="CLU_000758_0_0_1"/>
<dbReference type="OMA" id="ASKNNHI"/>
<feature type="region of interest" description="Disordered" evidence="4">
    <location>
        <begin position="398"/>
        <end position="435"/>
    </location>
</feature>
<feature type="compositionally biased region" description="Basic and acidic residues" evidence="4">
    <location>
        <begin position="406"/>
        <end position="417"/>
    </location>
</feature>
<proteinExistence type="predicted"/>
<dbReference type="KEGG" id="pif:PITG_10724"/>
<feature type="repeat" description="ANK" evidence="3">
    <location>
        <begin position="1170"/>
        <end position="1196"/>
    </location>
</feature>
<evidence type="ECO:0000256" key="3">
    <source>
        <dbReference type="PROSITE-ProRule" id="PRU00023"/>
    </source>
</evidence>
<keyword evidence="6" id="KW-1185">Reference proteome</keyword>
<gene>
    <name evidence="5" type="ORF">PITG_10724</name>
</gene>
<dbReference type="RefSeq" id="XP_002901561.1">
    <property type="nucleotide sequence ID" value="XM_002901515.1"/>
</dbReference>
<feature type="repeat" description="ANK" evidence="3">
    <location>
        <begin position="1336"/>
        <end position="1368"/>
    </location>
</feature>
<dbReference type="GeneID" id="9470213"/>
<evidence type="ECO:0000256" key="1">
    <source>
        <dbReference type="ARBA" id="ARBA00022737"/>
    </source>
</evidence>
<feature type="repeat" description="ANK" evidence="3">
    <location>
        <begin position="1101"/>
        <end position="1127"/>
    </location>
</feature>
<dbReference type="SMART" id="SM00248">
    <property type="entry name" value="ANK"/>
    <property type="match status" value="28"/>
</dbReference>
<protein>
    <recommendedName>
        <fullName evidence="7">Calmodulin</fullName>
    </recommendedName>
</protein>
<feature type="repeat" description="ANK" evidence="3">
    <location>
        <begin position="887"/>
        <end position="912"/>
    </location>
</feature>
<dbReference type="EMBL" id="DS028137">
    <property type="protein sequence ID" value="EEY58617.1"/>
    <property type="molecule type" value="Genomic_DNA"/>
</dbReference>
<dbReference type="PROSITE" id="PS50297">
    <property type="entry name" value="ANK_REP_REGION"/>
    <property type="match status" value="9"/>
</dbReference>
<dbReference type="Pfam" id="PF12796">
    <property type="entry name" value="Ank_2"/>
    <property type="match status" value="5"/>
</dbReference>
<dbReference type="Pfam" id="PF00023">
    <property type="entry name" value="Ank"/>
    <property type="match status" value="3"/>
</dbReference>